<sequence length="523" mass="58745">MASLRIWQGGQGGKGVRQSRDSSPCVRGPTVDHKPLDDFRAEVPKAARVRAPGPGNYLPLQAFGWSDNHAHGVEISNINSVGELLTKSGGSVRVVWAPKDVPHPNTVEGFVELFERCEIPSAFVNESLQGVSQSFGVHYDTDSSTCLWFHILCKDVTVDQDRIVHPQNKAESQDANRIAAQSQSQANYTWLKPGFVLKIRDSSTPQPLRTSSSASDVTVAVISTPPQVELFCFGAPNTLRDRFRRLIGTAKGGDLINDPYILMDIVFEEMFKMLDRTSWIVGNIFGSIETVILACGSIYAKYVLMNYQQTLSMASTPGKATTELPDDHFTGLHNLAKHTIFLRENCEAALTTLNDLQDSHKSRMRDRPHPSQKLTYQALQYRRTLFQSTQCRLTSLDARMANIIQLSFHIVTQGDSRLMQSESQSMKTIAVMTLIFMPLSTIAAVFGTEFMKLQDEKPYHMTVSRDFWLLWVIAVPLTAIVVAVWYACYKYAKGRLVDQMPQQFKGESGYTRWKNMRVRNRPP</sequence>
<dbReference type="OrthoDB" id="1046782at2759"/>
<keyword evidence="2 6" id="KW-0812">Transmembrane</keyword>
<dbReference type="SUPFAM" id="SSF144083">
    <property type="entry name" value="Magnesium transport protein CorA, transmembrane region"/>
    <property type="match status" value="1"/>
</dbReference>
<evidence type="ECO:0000256" key="4">
    <source>
        <dbReference type="ARBA" id="ARBA00023136"/>
    </source>
</evidence>
<evidence type="ECO:0000256" key="1">
    <source>
        <dbReference type="ARBA" id="ARBA00004141"/>
    </source>
</evidence>
<dbReference type="GO" id="GO:0016020">
    <property type="term" value="C:membrane"/>
    <property type="evidence" value="ECO:0007669"/>
    <property type="project" value="UniProtKB-SubCell"/>
</dbReference>
<keyword evidence="3 6" id="KW-1133">Transmembrane helix</keyword>
<proteinExistence type="predicted"/>
<feature type="region of interest" description="Disordered" evidence="5">
    <location>
        <begin position="1"/>
        <end position="34"/>
    </location>
</feature>
<evidence type="ECO:0000256" key="3">
    <source>
        <dbReference type="ARBA" id="ARBA00022989"/>
    </source>
</evidence>
<gene>
    <name evidence="7" type="ORF">LEMA_P065870.1</name>
</gene>
<comment type="subcellular location">
    <subcellularLocation>
        <location evidence="1">Membrane</location>
        <topology evidence="1">Multi-pass membrane protein</topology>
    </subcellularLocation>
</comment>
<evidence type="ECO:0000256" key="5">
    <source>
        <dbReference type="SAM" id="MobiDB-lite"/>
    </source>
</evidence>
<dbReference type="VEuPathDB" id="FungiDB:LEMA_P065870.1"/>
<protein>
    <recommendedName>
        <fullName evidence="9">CorA family metal ion transporter</fullName>
    </recommendedName>
</protein>
<evidence type="ECO:0000313" key="7">
    <source>
        <dbReference type="EMBL" id="CBX90461.1"/>
    </source>
</evidence>
<feature type="transmembrane region" description="Helical" evidence="6">
    <location>
        <begin position="429"/>
        <end position="448"/>
    </location>
</feature>
<evidence type="ECO:0008006" key="9">
    <source>
        <dbReference type="Google" id="ProtNLM"/>
    </source>
</evidence>
<dbReference type="InterPro" id="IPR045863">
    <property type="entry name" value="CorA_TM1_TM2"/>
</dbReference>
<dbReference type="EMBL" id="FP929064">
    <property type="protein sequence ID" value="CBX90461.1"/>
    <property type="molecule type" value="Genomic_DNA"/>
</dbReference>
<dbReference type="Gene3D" id="1.20.58.340">
    <property type="entry name" value="Magnesium transport protein CorA, transmembrane region"/>
    <property type="match status" value="1"/>
</dbReference>
<dbReference type="STRING" id="985895.E4ZGP1"/>
<dbReference type="Proteomes" id="UP000002668">
    <property type="component" value="Genome"/>
</dbReference>
<keyword evidence="4 6" id="KW-0472">Membrane</keyword>
<feature type="transmembrane region" description="Helical" evidence="6">
    <location>
        <begin position="468"/>
        <end position="489"/>
    </location>
</feature>
<name>E4ZGP1_LEPMJ</name>
<dbReference type="HOGENOM" id="CLU_041307_4_1_1"/>
<keyword evidence="8" id="KW-1185">Reference proteome</keyword>
<accession>E4ZGP1</accession>
<evidence type="ECO:0000256" key="2">
    <source>
        <dbReference type="ARBA" id="ARBA00022692"/>
    </source>
</evidence>
<evidence type="ECO:0000256" key="6">
    <source>
        <dbReference type="SAM" id="Phobius"/>
    </source>
</evidence>
<dbReference type="AlphaFoldDB" id="E4ZGP1"/>
<feature type="transmembrane region" description="Helical" evidence="6">
    <location>
        <begin position="279"/>
        <end position="304"/>
    </location>
</feature>
<evidence type="ECO:0000313" key="8">
    <source>
        <dbReference type="Proteomes" id="UP000002668"/>
    </source>
</evidence>
<dbReference type="InParanoid" id="E4ZGP1"/>
<organism evidence="7 8">
    <name type="scientific">Leptosphaeria maculans (strain JN3 / isolate v23.1.3 / race Av1-4-5-6-7-8)</name>
    <name type="common">Blackleg fungus</name>
    <name type="synonym">Phoma lingam</name>
    <dbReference type="NCBI Taxonomy" id="985895"/>
    <lineage>
        <taxon>Eukaryota</taxon>
        <taxon>Fungi</taxon>
        <taxon>Dikarya</taxon>
        <taxon>Ascomycota</taxon>
        <taxon>Pezizomycotina</taxon>
        <taxon>Dothideomycetes</taxon>
        <taxon>Pleosporomycetidae</taxon>
        <taxon>Pleosporales</taxon>
        <taxon>Pleosporineae</taxon>
        <taxon>Leptosphaeriaceae</taxon>
        <taxon>Plenodomus</taxon>
        <taxon>Plenodomus lingam/Leptosphaeria maculans species complex</taxon>
    </lineage>
</organism>
<reference evidence="8" key="1">
    <citation type="journal article" date="2011" name="Nat. Commun.">
        <title>Effector diversification within compartments of the Leptosphaeria maculans genome affected by Repeat-Induced Point mutations.</title>
        <authorList>
            <person name="Rouxel T."/>
            <person name="Grandaubert J."/>
            <person name="Hane J.K."/>
            <person name="Hoede C."/>
            <person name="van de Wouw A.P."/>
            <person name="Couloux A."/>
            <person name="Dominguez V."/>
            <person name="Anthouard V."/>
            <person name="Bally P."/>
            <person name="Bourras S."/>
            <person name="Cozijnsen A.J."/>
            <person name="Ciuffetti L.M."/>
            <person name="Degrave A."/>
            <person name="Dilmaghani A."/>
            <person name="Duret L."/>
            <person name="Fudal I."/>
            <person name="Goodwin S.B."/>
            <person name="Gout L."/>
            <person name="Glaser N."/>
            <person name="Linglin J."/>
            <person name="Kema G.H.J."/>
            <person name="Lapalu N."/>
            <person name="Lawrence C.B."/>
            <person name="May K."/>
            <person name="Meyer M."/>
            <person name="Ollivier B."/>
            <person name="Poulain J."/>
            <person name="Schoch C.L."/>
            <person name="Simon A."/>
            <person name="Spatafora J.W."/>
            <person name="Stachowiak A."/>
            <person name="Turgeon B.G."/>
            <person name="Tyler B.M."/>
            <person name="Vincent D."/>
            <person name="Weissenbach J."/>
            <person name="Amselem J."/>
            <person name="Quesneville H."/>
            <person name="Oliver R.P."/>
            <person name="Wincker P."/>
            <person name="Balesdent M.-H."/>
            <person name="Howlett B.J."/>
        </authorList>
    </citation>
    <scope>NUCLEOTIDE SEQUENCE [LARGE SCALE GENOMIC DNA]</scope>
    <source>
        <strain evidence="8">JN3 / isolate v23.1.3 / race Av1-4-5-6-7-8</strain>
    </source>
</reference>
<dbReference type="eggNOG" id="ENOG502SH5D">
    <property type="taxonomic scope" value="Eukaryota"/>
</dbReference>